<dbReference type="PANTHER" id="PTHR39160">
    <property type="entry name" value="CELL WALL-BINDING PROTEIN YOCH"/>
    <property type="match status" value="1"/>
</dbReference>
<dbReference type="InterPro" id="IPR051933">
    <property type="entry name" value="Resuscitation_pf_RpfB"/>
</dbReference>
<dbReference type="CDD" id="cd22786">
    <property type="entry name" value="DPBB_YuiC-like"/>
    <property type="match status" value="1"/>
</dbReference>
<dbReference type="EMBL" id="MPDK01000002">
    <property type="protein sequence ID" value="PWI58953.1"/>
    <property type="molecule type" value="Genomic_DNA"/>
</dbReference>
<feature type="domain" description="LysM" evidence="3">
    <location>
        <begin position="32"/>
        <end position="76"/>
    </location>
</feature>
<dbReference type="Gene3D" id="2.40.40.10">
    <property type="entry name" value="RlpA-like domain"/>
    <property type="match status" value="1"/>
</dbReference>
<feature type="signal peptide" evidence="2">
    <location>
        <begin position="1"/>
        <end position="21"/>
    </location>
</feature>
<dbReference type="GO" id="GO:0004553">
    <property type="term" value="F:hydrolase activity, hydrolyzing O-glycosyl compounds"/>
    <property type="evidence" value="ECO:0007669"/>
    <property type="project" value="InterPro"/>
</dbReference>
<dbReference type="SUPFAM" id="SSF50685">
    <property type="entry name" value="Barwin-like endoglucanases"/>
    <property type="match status" value="1"/>
</dbReference>
<proteinExistence type="predicted"/>
<dbReference type="SUPFAM" id="SSF54106">
    <property type="entry name" value="LysM domain"/>
    <property type="match status" value="1"/>
</dbReference>
<name>A0A2U3DCD7_SULT2</name>
<reference evidence="4 5" key="1">
    <citation type="submission" date="2016-11" db="EMBL/GenBank/DDBJ databases">
        <title>Comparative genomics of Acidibacillus ferroxidans species.</title>
        <authorList>
            <person name="Oliveira G."/>
            <person name="Nunes G."/>
            <person name="Oliveira R."/>
            <person name="Araujo F."/>
            <person name="Salim A."/>
            <person name="Scholte L."/>
            <person name="Morais D."/>
            <person name="Nancucheo I."/>
            <person name="Johnson D.B."/>
            <person name="Grail B."/>
            <person name="Bittencourt J."/>
            <person name="Valadares R."/>
        </authorList>
    </citation>
    <scope>NUCLEOTIDE SEQUENCE [LARGE SCALE GENOMIC DNA]</scope>
    <source>
        <strain evidence="4 5">Y002</strain>
    </source>
</reference>
<dbReference type="InterPro" id="IPR010611">
    <property type="entry name" value="3D_dom"/>
</dbReference>
<dbReference type="GO" id="GO:0009254">
    <property type="term" value="P:peptidoglycan turnover"/>
    <property type="evidence" value="ECO:0007669"/>
    <property type="project" value="InterPro"/>
</dbReference>
<accession>A0A2U3DCD7</accession>
<dbReference type="GO" id="GO:0019867">
    <property type="term" value="C:outer membrane"/>
    <property type="evidence" value="ECO:0007669"/>
    <property type="project" value="InterPro"/>
</dbReference>
<feature type="chain" id="PRO_5015521233" description="LysM domain-containing protein" evidence="2">
    <location>
        <begin position="22"/>
        <end position="357"/>
    </location>
</feature>
<gene>
    <name evidence="4" type="ORF">BM613_02455</name>
</gene>
<dbReference type="InterPro" id="IPR036779">
    <property type="entry name" value="LysM_dom_sf"/>
</dbReference>
<evidence type="ECO:0000313" key="5">
    <source>
        <dbReference type="Proteomes" id="UP000245380"/>
    </source>
</evidence>
<protein>
    <recommendedName>
        <fullName evidence="3">LysM domain-containing protein</fullName>
    </recommendedName>
</protein>
<dbReference type="SMART" id="SM00257">
    <property type="entry name" value="LysM"/>
    <property type="match status" value="1"/>
</dbReference>
<organism evidence="4 5">
    <name type="scientific">Sulfoacidibacillus thermotolerans</name>
    <name type="common">Acidibacillus sulfuroxidans</name>
    <dbReference type="NCBI Taxonomy" id="1765684"/>
    <lineage>
        <taxon>Bacteria</taxon>
        <taxon>Bacillati</taxon>
        <taxon>Bacillota</taxon>
        <taxon>Bacilli</taxon>
        <taxon>Bacillales</taxon>
        <taxon>Alicyclobacillaceae</taxon>
        <taxon>Sulfoacidibacillus</taxon>
    </lineage>
</organism>
<dbReference type="Pfam" id="PF06725">
    <property type="entry name" value="3D"/>
    <property type="match status" value="1"/>
</dbReference>
<evidence type="ECO:0000256" key="1">
    <source>
        <dbReference type="ARBA" id="ARBA00022729"/>
    </source>
</evidence>
<dbReference type="Pfam" id="PF01476">
    <property type="entry name" value="LysM"/>
    <property type="match status" value="1"/>
</dbReference>
<sequence length="357" mass="37181">MKRLILFSLLSGVLFVGKAIAASPLTPPDMTSIYVVQPGNTLDSIAAAFNTTPTVLEMLNRLPNPDLIYSGEHLVVPTIEQNLPIGSQAMVCTLTAYTDGYQSTGKVPGDPGYGITATGQVARQGLSIAVDPSVIPYGTAVFIPGVGLRIADDTGGAIVGNRIDVFFNSQQTAMNFGVKPNVVVYLIPPADVAYQDGLPVFAASLTSPVNNSQPLNSLATQGTEASAANNFGSLASNNNNSVAPASSSLAQDTVTAMSTSANLAPQNLEVSSSARMTAVVTAAPSVGNPTSMPLATRELLANSSQYSSMTTNQELGKAISSLSLGTQGNQSDILDVWVITLDRYIWQPMLESAKHSL</sequence>
<dbReference type="InterPro" id="IPR018392">
    <property type="entry name" value="LysM"/>
</dbReference>
<dbReference type="PANTHER" id="PTHR39160:SF4">
    <property type="entry name" value="RESUSCITATION-PROMOTING FACTOR RPFB"/>
    <property type="match status" value="1"/>
</dbReference>
<keyword evidence="5" id="KW-1185">Reference proteome</keyword>
<dbReference type="Proteomes" id="UP000245380">
    <property type="component" value="Unassembled WGS sequence"/>
</dbReference>
<dbReference type="AlphaFoldDB" id="A0A2U3DCD7"/>
<comment type="caution">
    <text evidence="4">The sequence shown here is derived from an EMBL/GenBank/DDBJ whole genome shotgun (WGS) entry which is preliminary data.</text>
</comment>
<dbReference type="PROSITE" id="PS51782">
    <property type="entry name" value="LYSM"/>
    <property type="match status" value="1"/>
</dbReference>
<dbReference type="OrthoDB" id="9798935at2"/>
<evidence type="ECO:0000313" key="4">
    <source>
        <dbReference type="EMBL" id="PWI58953.1"/>
    </source>
</evidence>
<dbReference type="RefSeq" id="WP_109429553.1">
    <property type="nucleotide sequence ID" value="NZ_MPDK01000002.1"/>
</dbReference>
<evidence type="ECO:0000256" key="2">
    <source>
        <dbReference type="SAM" id="SignalP"/>
    </source>
</evidence>
<evidence type="ECO:0000259" key="3">
    <source>
        <dbReference type="PROSITE" id="PS51782"/>
    </source>
</evidence>
<dbReference type="CDD" id="cd00118">
    <property type="entry name" value="LysM"/>
    <property type="match status" value="1"/>
</dbReference>
<dbReference type="Gene3D" id="3.10.350.10">
    <property type="entry name" value="LysM domain"/>
    <property type="match status" value="1"/>
</dbReference>
<keyword evidence="1 2" id="KW-0732">Signal</keyword>
<dbReference type="InterPro" id="IPR036908">
    <property type="entry name" value="RlpA-like_sf"/>
</dbReference>